<evidence type="ECO:0000256" key="2">
    <source>
        <dbReference type="ARBA" id="ARBA00022857"/>
    </source>
</evidence>
<dbReference type="Pfam" id="PF01872">
    <property type="entry name" value="RibD_C"/>
    <property type="match status" value="1"/>
</dbReference>
<keyword evidence="3" id="KW-0560">Oxidoreductase</keyword>
<sequence length="268" mass="27013">MRHVWPPGGPPGELDRAALAGVYAYPAELPRPFVRVNFVASADGAVHVDGLSAGLDAPGDRPVFGLLRELADVVLAGAGTVRAEGYRGARTSPELRARRRGRGQAEVPPVAVVTASADLDPDAALFTDTAVPPMVLTTAASAGPARSRLGDLAEVVAVGDTDVTPAAVLAALAERGLHRVLCEGGPALFGSFAAAGLVDELCLSLAPQLAGAGPGRILEGPAAGAGGVARMRLASVLAHDDGLLLRYRTPRGDAAAPPPGVDPLSGTT</sequence>
<reference evidence="7" key="1">
    <citation type="journal article" date="2019" name="Int. J. Syst. Evol. Microbiol.">
        <title>The Global Catalogue of Microorganisms (GCM) 10K type strain sequencing project: providing services to taxonomists for standard genome sequencing and annotation.</title>
        <authorList>
            <consortium name="The Broad Institute Genomics Platform"/>
            <consortium name="The Broad Institute Genome Sequencing Center for Infectious Disease"/>
            <person name="Wu L."/>
            <person name="Ma J."/>
        </authorList>
    </citation>
    <scope>NUCLEOTIDE SEQUENCE [LARGE SCALE GENOMIC DNA]</scope>
    <source>
        <strain evidence="7">CGMCC 4.7093</strain>
    </source>
</reference>
<dbReference type="NCBIfam" id="NF010664">
    <property type="entry name" value="PRK14059.1-2"/>
    <property type="match status" value="1"/>
</dbReference>
<dbReference type="InterPro" id="IPR050765">
    <property type="entry name" value="Riboflavin_Biosynth_HTPR"/>
</dbReference>
<protein>
    <submittedName>
        <fullName evidence="6">Pyrimidine reductase family protein</fullName>
    </submittedName>
</protein>
<dbReference type="InterPro" id="IPR024072">
    <property type="entry name" value="DHFR-like_dom_sf"/>
</dbReference>
<evidence type="ECO:0000256" key="1">
    <source>
        <dbReference type="ARBA" id="ARBA00005104"/>
    </source>
</evidence>
<evidence type="ECO:0000256" key="4">
    <source>
        <dbReference type="SAM" id="MobiDB-lite"/>
    </source>
</evidence>
<dbReference type="PANTHER" id="PTHR38011:SF7">
    <property type="entry name" value="2,5-DIAMINO-6-RIBOSYLAMINO-4(3H)-PYRIMIDINONE 5'-PHOSPHATE REDUCTASE"/>
    <property type="match status" value="1"/>
</dbReference>
<keyword evidence="7" id="KW-1185">Reference proteome</keyword>
<name>A0ABV9YK69_9PSEU</name>
<keyword evidence="2" id="KW-0521">NADP</keyword>
<dbReference type="SUPFAM" id="SSF53597">
    <property type="entry name" value="Dihydrofolate reductase-like"/>
    <property type="match status" value="1"/>
</dbReference>
<feature type="domain" description="Bacterial bifunctional deaminase-reductase C-terminal" evidence="5">
    <location>
        <begin position="32"/>
        <end position="244"/>
    </location>
</feature>
<organism evidence="6 7">
    <name type="scientific">Actinomycetospora atypica</name>
    <dbReference type="NCBI Taxonomy" id="1290095"/>
    <lineage>
        <taxon>Bacteria</taxon>
        <taxon>Bacillati</taxon>
        <taxon>Actinomycetota</taxon>
        <taxon>Actinomycetes</taxon>
        <taxon>Pseudonocardiales</taxon>
        <taxon>Pseudonocardiaceae</taxon>
        <taxon>Actinomycetospora</taxon>
    </lineage>
</organism>
<dbReference type="Proteomes" id="UP001595947">
    <property type="component" value="Unassembled WGS sequence"/>
</dbReference>
<dbReference type="InterPro" id="IPR002734">
    <property type="entry name" value="RibDG_C"/>
</dbReference>
<dbReference type="EMBL" id="JBHSIV010000010">
    <property type="protein sequence ID" value="MFC5062986.1"/>
    <property type="molecule type" value="Genomic_DNA"/>
</dbReference>
<dbReference type="RefSeq" id="WP_378036329.1">
    <property type="nucleotide sequence ID" value="NZ_JBHSIV010000010.1"/>
</dbReference>
<feature type="region of interest" description="Disordered" evidence="4">
    <location>
        <begin position="249"/>
        <end position="268"/>
    </location>
</feature>
<accession>A0ABV9YK69</accession>
<comment type="pathway">
    <text evidence="1">Cofactor biosynthesis; riboflavin biosynthesis.</text>
</comment>
<evidence type="ECO:0000313" key="6">
    <source>
        <dbReference type="EMBL" id="MFC5062986.1"/>
    </source>
</evidence>
<evidence type="ECO:0000256" key="3">
    <source>
        <dbReference type="ARBA" id="ARBA00023002"/>
    </source>
</evidence>
<comment type="caution">
    <text evidence="6">The sequence shown here is derived from an EMBL/GenBank/DDBJ whole genome shotgun (WGS) entry which is preliminary data.</text>
</comment>
<dbReference type="Gene3D" id="3.40.430.10">
    <property type="entry name" value="Dihydrofolate Reductase, subunit A"/>
    <property type="match status" value="1"/>
</dbReference>
<gene>
    <name evidence="6" type="ORF">ACFPBZ_12280</name>
</gene>
<proteinExistence type="predicted"/>
<dbReference type="PANTHER" id="PTHR38011">
    <property type="entry name" value="DIHYDROFOLATE REDUCTASE FAMILY PROTEIN (AFU_ORTHOLOGUE AFUA_8G06820)"/>
    <property type="match status" value="1"/>
</dbReference>
<evidence type="ECO:0000259" key="5">
    <source>
        <dbReference type="Pfam" id="PF01872"/>
    </source>
</evidence>
<evidence type="ECO:0000313" key="7">
    <source>
        <dbReference type="Proteomes" id="UP001595947"/>
    </source>
</evidence>